<dbReference type="GO" id="GO:0007189">
    <property type="term" value="P:adenylate cyclase-activating G protein-coupled receptor signaling pathway"/>
    <property type="evidence" value="ECO:0007669"/>
    <property type="project" value="TreeGrafter"/>
</dbReference>
<evidence type="ECO:0000256" key="12">
    <source>
        <dbReference type="ARBA" id="ARBA00023136"/>
    </source>
</evidence>
<evidence type="ECO:0000256" key="6">
    <source>
        <dbReference type="ARBA" id="ARBA00022723"/>
    </source>
</evidence>
<dbReference type="GO" id="GO:0005524">
    <property type="term" value="F:ATP binding"/>
    <property type="evidence" value="ECO:0007669"/>
    <property type="project" value="UniProtKB-KW"/>
</dbReference>
<dbReference type="SMART" id="SM00044">
    <property type="entry name" value="CYCc"/>
    <property type="match status" value="2"/>
</dbReference>
<keyword evidence="12 16" id="KW-0472">Membrane</keyword>
<comment type="caution">
    <text evidence="18">The sequence shown here is derived from an EMBL/GenBank/DDBJ whole genome shotgun (WGS) entry which is preliminary data.</text>
</comment>
<feature type="domain" description="Guanylate cyclase" evidence="17">
    <location>
        <begin position="788"/>
        <end position="933"/>
    </location>
</feature>
<keyword evidence="10 16" id="KW-1133">Transmembrane helix</keyword>
<dbReference type="InterPro" id="IPR029787">
    <property type="entry name" value="Nucleotide_cyclase"/>
</dbReference>
<evidence type="ECO:0000313" key="18">
    <source>
        <dbReference type="EMBL" id="KAK3922440.1"/>
    </source>
</evidence>
<dbReference type="GO" id="GO:0046872">
    <property type="term" value="F:metal ion binding"/>
    <property type="evidence" value="ECO:0007669"/>
    <property type="project" value="UniProtKB-KW"/>
</dbReference>
<evidence type="ECO:0000256" key="2">
    <source>
        <dbReference type="ARBA" id="ARBA00001946"/>
    </source>
</evidence>
<feature type="domain" description="Guanylate cyclase" evidence="17">
    <location>
        <begin position="185"/>
        <end position="312"/>
    </location>
</feature>
<organism evidence="18 19">
    <name type="scientific">Frankliniella fusca</name>
    <dbReference type="NCBI Taxonomy" id="407009"/>
    <lineage>
        <taxon>Eukaryota</taxon>
        <taxon>Metazoa</taxon>
        <taxon>Ecdysozoa</taxon>
        <taxon>Arthropoda</taxon>
        <taxon>Hexapoda</taxon>
        <taxon>Insecta</taxon>
        <taxon>Pterygota</taxon>
        <taxon>Neoptera</taxon>
        <taxon>Paraneoptera</taxon>
        <taxon>Thysanoptera</taxon>
        <taxon>Terebrantia</taxon>
        <taxon>Thripoidea</taxon>
        <taxon>Thripidae</taxon>
        <taxon>Frankliniella</taxon>
    </lineage>
</organism>
<comment type="cofactor">
    <cofactor evidence="2">
        <name>Mg(2+)</name>
        <dbReference type="ChEBI" id="CHEBI:18420"/>
    </cofactor>
</comment>
<evidence type="ECO:0000256" key="15">
    <source>
        <dbReference type="SAM" id="MobiDB-lite"/>
    </source>
</evidence>
<reference evidence="18" key="2">
    <citation type="journal article" date="2023" name="BMC Genomics">
        <title>Pest status, molecular evolution, and epigenetic factors derived from the genome assembly of Frankliniella fusca, a thysanopteran phytovirus vector.</title>
        <authorList>
            <person name="Catto M.A."/>
            <person name="Labadie P.E."/>
            <person name="Jacobson A.L."/>
            <person name="Kennedy G.G."/>
            <person name="Srinivasan R."/>
            <person name="Hunt B.G."/>
        </authorList>
    </citation>
    <scope>NUCLEOTIDE SEQUENCE</scope>
    <source>
        <strain evidence="18">PL_HMW_Pooled</strain>
    </source>
</reference>
<evidence type="ECO:0000313" key="19">
    <source>
        <dbReference type="Proteomes" id="UP001219518"/>
    </source>
</evidence>
<dbReference type="InterPro" id="IPR018297">
    <property type="entry name" value="A/G_cyclase_CS"/>
</dbReference>
<dbReference type="Pfam" id="PF00211">
    <property type="entry name" value="Guanylate_cyc"/>
    <property type="match status" value="2"/>
</dbReference>
<evidence type="ECO:0000256" key="16">
    <source>
        <dbReference type="SAM" id="Phobius"/>
    </source>
</evidence>
<keyword evidence="6" id="KW-0479">Metal-binding</keyword>
<feature type="compositionally biased region" description="Low complexity" evidence="15">
    <location>
        <begin position="1006"/>
        <end position="1030"/>
    </location>
</feature>
<sequence>CKSSWHYRLPQVRAGAPPAPETTCLSHAASLPSAGVRQMHEQLPLPAANRHASMYRQPWRPHIAITQPPRASLPSADQSPKINVVALDPYTENPTLIANAWLLLTSNILGLASYCIMDKQQRRAFEDTRKSLKTKLVIEEQSAEQERLLLSVLPEHVAVQMRQDLGSGLDTQFKKIYMSRHENVSILYADIVGFTAISSTYNALDLVKILNELFARFDRLSEKYQQLRIKILGDCYYCISGAPIERPDHAILCVHMGLSMVEAIKYVQQSTNSPVDMRVGIHTGAVLAGVLGQRQWQFDVYSKDVELANKMESSGMAGRVHISNKTLGFLDGAFETERAYGEKREEMLRAANITTYFITKTLKPFAGDSAEPHNGGISEDTALEIAKEDHCNEETRVLAETSGRGQEDSEDFKKRLRKELMSRDGQKDLSSATKLLTLAFIDGKKEQEYQHHKETNSSLSIIGCPIALLFTSVAQMVVLPRDTMNIMSFVLGLLFLILLTICVVAEALPKAFPGTLVRCSESLNNTLWVRRSLALVVVLILGAANVVDMVSCSTPGLVVNCTDYEGVAIATNRSGPAAAPSAPAPAAPGQALPQVLAEGLGLGLGADLGAGLTQGLPDAPSAAPCTAATPGLTCLYPSYFSYFCVLVLVASSLPAQLSHLLKVLLLSLIALAHCAMNVGVIGAALDQEERRGLRDWTTIVPSKFSLSGVLIVVTITLGFLCRHMEKALRVLFLWRTEVEEQREFAADMRQRNEALVYNILPQHVAAHFLRQRTRQHEELYADSFAEVGVLFASMPNFSEFYSEESVNNQGLECLRFLNEVISDFDALLEWPQFQDIIKIKTIGSTYMAASGINPTKKVKDDDPITVRWAHLALLVEFAFELKKALQSVNEQSFNHFVLKMGINHGPITAGVIGARKPHYDIWGNTVNVASRMESTGRAGCIQVTEETCSILRNFGYNFEQRGMVSVKGKGQLMTYYLTGKGGDSAGGVTRPPGSDADALTPNAQAPQSLLASPGGLSAHSSSGAAPDALGLAGGRGTSPSPSPTPNATADEDDEGDPAEAESAKLLEGVRITMPEESSPAKADPRTPSETHRLLDQG</sequence>
<evidence type="ECO:0000256" key="10">
    <source>
        <dbReference type="ARBA" id="ARBA00022989"/>
    </source>
</evidence>
<reference evidence="18" key="1">
    <citation type="submission" date="2021-07" db="EMBL/GenBank/DDBJ databases">
        <authorList>
            <person name="Catto M.A."/>
            <person name="Jacobson A."/>
            <person name="Kennedy G."/>
            <person name="Labadie P."/>
            <person name="Hunt B.G."/>
            <person name="Srinivasan R."/>
        </authorList>
    </citation>
    <scope>NUCLEOTIDE SEQUENCE</scope>
    <source>
        <strain evidence="18">PL_HMW_Pooled</strain>
        <tissue evidence="18">Head</tissue>
    </source>
</reference>
<dbReference type="PROSITE" id="PS00452">
    <property type="entry name" value="GUANYLATE_CYCLASE_1"/>
    <property type="match status" value="1"/>
</dbReference>
<feature type="transmembrane region" description="Helical" evidence="16">
    <location>
        <begin position="664"/>
        <end position="684"/>
    </location>
</feature>
<accession>A0AAE1HKV6</accession>
<name>A0AAE1HKV6_9NEOP</name>
<dbReference type="PROSITE" id="PS50125">
    <property type="entry name" value="GUANYLATE_CYCLASE_2"/>
    <property type="match status" value="2"/>
</dbReference>
<feature type="transmembrane region" description="Helical" evidence="16">
    <location>
        <begin position="639"/>
        <end position="657"/>
    </location>
</feature>
<evidence type="ECO:0000256" key="8">
    <source>
        <dbReference type="ARBA" id="ARBA00022840"/>
    </source>
</evidence>
<dbReference type="AlphaFoldDB" id="A0AAE1HKV6"/>
<comment type="similarity">
    <text evidence="14">Belongs to the adenylyl cyclase class-4/guanylyl cyclase family.</text>
</comment>
<dbReference type="GO" id="GO:0006171">
    <property type="term" value="P:cAMP biosynthetic process"/>
    <property type="evidence" value="ECO:0007669"/>
    <property type="project" value="UniProtKB-KW"/>
</dbReference>
<comment type="subcellular location">
    <subcellularLocation>
        <location evidence="3">Membrane</location>
        <topology evidence="3">Multi-pass membrane protein</topology>
    </subcellularLocation>
</comment>
<feature type="transmembrane region" description="Helical" evidence="16">
    <location>
        <begin position="528"/>
        <end position="547"/>
    </location>
</feature>
<dbReference type="GO" id="GO:0004016">
    <property type="term" value="F:adenylate cyclase activity"/>
    <property type="evidence" value="ECO:0007669"/>
    <property type="project" value="UniProtKB-EC"/>
</dbReference>
<feature type="non-terminal residue" evidence="18">
    <location>
        <position position="1"/>
    </location>
</feature>
<evidence type="ECO:0000256" key="1">
    <source>
        <dbReference type="ARBA" id="ARBA00001593"/>
    </source>
</evidence>
<feature type="region of interest" description="Disordered" evidence="15">
    <location>
        <begin position="982"/>
        <end position="1001"/>
    </location>
</feature>
<evidence type="ECO:0000256" key="13">
    <source>
        <dbReference type="ARBA" id="ARBA00023239"/>
    </source>
</evidence>
<dbReference type="PANTHER" id="PTHR45627:SF30">
    <property type="entry name" value="ADENYLATE CYCLASE TYPE 3"/>
    <property type="match status" value="1"/>
</dbReference>
<evidence type="ECO:0000259" key="17">
    <source>
        <dbReference type="PROSITE" id="PS50125"/>
    </source>
</evidence>
<dbReference type="FunFam" id="3.30.70.1230:FF:000014">
    <property type="entry name" value="adenylate cyclase type 9"/>
    <property type="match status" value="1"/>
</dbReference>
<gene>
    <name evidence="18" type="ORF">KUF71_011909</name>
</gene>
<dbReference type="InterPro" id="IPR032628">
    <property type="entry name" value="AC_N"/>
</dbReference>
<dbReference type="GO" id="GO:0035556">
    <property type="term" value="P:intracellular signal transduction"/>
    <property type="evidence" value="ECO:0007669"/>
    <property type="project" value="InterPro"/>
</dbReference>
<dbReference type="FunFam" id="3.30.70.1230:FF:000006">
    <property type="entry name" value="Adenylate cyclase"/>
    <property type="match status" value="1"/>
</dbReference>
<evidence type="ECO:0000256" key="4">
    <source>
        <dbReference type="ARBA" id="ARBA00012201"/>
    </source>
</evidence>
<feature type="region of interest" description="Disordered" evidence="15">
    <location>
        <begin position="1006"/>
        <end position="1097"/>
    </location>
</feature>
<dbReference type="EMBL" id="JAHWGI010001090">
    <property type="protein sequence ID" value="KAK3922440.1"/>
    <property type="molecule type" value="Genomic_DNA"/>
</dbReference>
<dbReference type="SUPFAM" id="SSF55073">
    <property type="entry name" value="Nucleotide cyclase"/>
    <property type="match status" value="2"/>
</dbReference>
<protein>
    <recommendedName>
        <fullName evidence="4">adenylate cyclase</fullName>
        <ecNumber evidence="4">4.6.1.1</ecNumber>
    </recommendedName>
</protein>
<evidence type="ECO:0000256" key="14">
    <source>
        <dbReference type="RuleBase" id="RU000405"/>
    </source>
</evidence>
<dbReference type="PANTHER" id="PTHR45627">
    <property type="entry name" value="ADENYLATE CYCLASE TYPE 1"/>
    <property type="match status" value="1"/>
</dbReference>
<evidence type="ECO:0000256" key="11">
    <source>
        <dbReference type="ARBA" id="ARBA00022998"/>
    </source>
</evidence>
<dbReference type="Proteomes" id="UP001219518">
    <property type="component" value="Unassembled WGS sequence"/>
</dbReference>
<evidence type="ECO:0000256" key="5">
    <source>
        <dbReference type="ARBA" id="ARBA00022692"/>
    </source>
</evidence>
<dbReference type="CDD" id="cd07302">
    <property type="entry name" value="CHD"/>
    <property type="match status" value="2"/>
</dbReference>
<keyword evidence="7" id="KW-0547">Nucleotide-binding</keyword>
<dbReference type="Gene3D" id="3.30.70.1230">
    <property type="entry name" value="Nucleotide cyclase"/>
    <property type="match status" value="2"/>
</dbReference>
<keyword evidence="5 16" id="KW-0812">Transmembrane</keyword>
<feature type="transmembrane region" description="Helical" evidence="16">
    <location>
        <begin position="486"/>
        <end position="508"/>
    </location>
</feature>
<feature type="transmembrane region" description="Helical" evidence="16">
    <location>
        <begin position="704"/>
        <end position="721"/>
    </location>
</feature>
<keyword evidence="13 14" id="KW-0456">Lyase</keyword>
<feature type="compositionally biased region" description="Acidic residues" evidence="15">
    <location>
        <begin position="1049"/>
        <end position="1059"/>
    </location>
</feature>
<keyword evidence="9" id="KW-0460">Magnesium</keyword>
<feature type="compositionally biased region" description="Basic and acidic residues" evidence="15">
    <location>
        <begin position="1082"/>
        <end position="1097"/>
    </location>
</feature>
<keyword evidence="8" id="KW-0067">ATP-binding</keyword>
<keyword evidence="11" id="KW-0115">cAMP biosynthesis</keyword>
<comment type="catalytic activity">
    <reaction evidence="1">
        <text>ATP = 3',5'-cyclic AMP + diphosphate</text>
        <dbReference type="Rhea" id="RHEA:15389"/>
        <dbReference type="ChEBI" id="CHEBI:30616"/>
        <dbReference type="ChEBI" id="CHEBI:33019"/>
        <dbReference type="ChEBI" id="CHEBI:58165"/>
        <dbReference type="EC" id="4.6.1.1"/>
    </reaction>
</comment>
<evidence type="ECO:0000256" key="9">
    <source>
        <dbReference type="ARBA" id="ARBA00022842"/>
    </source>
</evidence>
<dbReference type="InterPro" id="IPR001054">
    <property type="entry name" value="A/G_cyclase"/>
</dbReference>
<dbReference type="Pfam" id="PF16214">
    <property type="entry name" value="AC_N"/>
    <property type="match status" value="1"/>
</dbReference>
<proteinExistence type="inferred from homology"/>
<evidence type="ECO:0000256" key="7">
    <source>
        <dbReference type="ARBA" id="ARBA00022741"/>
    </source>
</evidence>
<dbReference type="EC" id="4.6.1.1" evidence="4"/>
<dbReference type="GO" id="GO:0005886">
    <property type="term" value="C:plasma membrane"/>
    <property type="evidence" value="ECO:0007669"/>
    <property type="project" value="TreeGrafter"/>
</dbReference>
<feature type="transmembrane region" description="Helical" evidence="16">
    <location>
        <begin position="459"/>
        <end position="480"/>
    </location>
</feature>
<keyword evidence="19" id="KW-1185">Reference proteome</keyword>
<evidence type="ECO:0000256" key="3">
    <source>
        <dbReference type="ARBA" id="ARBA00004141"/>
    </source>
</evidence>